<dbReference type="PANTHER" id="PTHR42893:SF46">
    <property type="entry name" value="PROTEIN DETOXIFICATION 44, CHLOROPLASTIC"/>
    <property type="match status" value="1"/>
</dbReference>
<gene>
    <name evidence="7" type="ORF">GEAM_3289</name>
</gene>
<protein>
    <submittedName>
        <fullName evidence="7">DNA-damage-inducible protein F</fullName>
    </submittedName>
</protein>
<evidence type="ECO:0000256" key="4">
    <source>
        <dbReference type="ARBA" id="ARBA00022989"/>
    </source>
</evidence>
<sequence length="444" mass="48881">MSRTFLSREDKALWKLALPMIFSNITVPLLGLVDTAVIGHLDSADYLGGVAVGAMVTTFLFMMLLFLRMSTTGLTAQAFGAKDKLLLARAFMQPFLLALLAGIFIMLFRTPLMNLAFQVVGGSQAVLDQARMFIEIRWLSAPASLANLVILGWLLGIQYVRGPVLLLIVGNVLNIALDIWLVMGLGLNVRGAAIATACSEYVTLALGLWLVWRMMAQKGIDLALLKQAWRGNLRRLLSLNRDIMLRSLLLQVCFASLTVIGARLGGHIVAVNAVLMNLLTFTAFALDGFAYAVEAHSGEAFGERNREKLLRVWHAACRQAGAVAVGFALFYGLAGQQIVSMLTSLPDIRQLADQYLGWQVVLPLIGVWCYLLDGMFVGATRGREMRNSMAVAAAGYALTLFTLPWLGNHALWLALAVFLALRGLSLGWVWRRYWQGDRWFTKAE</sequence>
<keyword evidence="5 6" id="KW-0472">Membrane</keyword>
<keyword evidence="4 6" id="KW-1133">Transmembrane helix</keyword>
<dbReference type="InterPro" id="IPR002528">
    <property type="entry name" value="MATE_fam"/>
</dbReference>
<dbReference type="Proteomes" id="UP000028640">
    <property type="component" value="Unassembled WGS sequence"/>
</dbReference>
<organism evidence="7 8">
    <name type="scientific">Ewingella americana (strain ATCC 33852 / DSM 4580 / CCUG 14506 / JCM 5911 / LMG 7869 / NCTC 12157 / CDC 1468-78)</name>
    <dbReference type="NCBI Taxonomy" id="910964"/>
    <lineage>
        <taxon>Bacteria</taxon>
        <taxon>Pseudomonadati</taxon>
        <taxon>Pseudomonadota</taxon>
        <taxon>Gammaproteobacteria</taxon>
        <taxon>Enterobacterales</taxon>
        <taxon>Yersiniaceae</taxon>
        <taxon>Ewingella</taxon>
    </lineage>
</organism>
<evidence type="ECO:0000313" key="7">
    <source>
        <dbReference type="EMBL" id="KFC79480.1"/>
    </source>
</evidence>
<feature type="transmembrane region" description="Helical" evidence="6">
    <location>
        <begin position="243"/>
        <end position="262"/>
    </location>
</feature>
<accession>A0A085G6Y5</accession>
<feature type="transmembrane region" description="Helical" evidence="6">
    <location>
        <begin position="164"/>
        <end position="186"/>
    </location>
</feature>
<feature type="transmembrane region" description="Helical" evidence="6">
    <location>
        <begin position="12"/>
        <end position="33"/>
    </location>
</feature>
<evidence type="ECO:0000256" key="1">
    <source>
        <dbReference type="ARBA" id="ARBA00004141"/>
    </source>
</evidence>
<dbReference type="AlphaFoldDB" id="A0A085G6Y5"/>
<feature type="transmembrane region" description="Helical" evidence="6">
    <location>
        <begin position="412"/>
        <end position="430"/>
    </location>
</feature>
<reference evidence="7 8" key="1">
    <citation type="submission" date="2014-05" db="EMBL/GenBank/DDBJ databases">
        <title>ATOL: Assembling a taxonomically balanced genome-scale reconstruction of the evolutionary history of the Enterobacteriaceae.</title>
        <authorList>
            <person name="Plunkett G.III."/>
            <person name="Neeno-Eckwall E.C."/>
            <person name="Glasner J.D."/>
            <person name="Perna N.T."/>
        </authorList>
    </citation>
    <scope>NUCLEOTIDE SEQUENCE [LARGE SCALE GENOMIC DNA]</scope>
    <source>
        <strain evidence="7 8">ATCC 33852</strain>
    </source>
</reference>
<dbReference type="Pfam" id="PF01554">
    <property type="entry name" value="MatE"/>
    <property type="match status" value="2"/>
</dbReference>
<name>A0A085G6Y5_EWIA3</name>
<comment type="similarity">
    <text evidence="2">Belongs to the multi antimicrobial extrusion (MATE) (TC 2.A.66.1) family.</text>
</comment>
<dbReference type="NCBIfam" id="NF007690">
    <property type="entry name" value="PRK10367.1"/>
    <property type="match status" value="1"/>
</dbReference>
<dbReference type="STRING" id="910964.GEAM_3289"/>
<feature type="transmembrane region" description="Helical" evidence="6">
    <location>
        <begin position="389"/>
        <end position="406"/>
    </location>
</feature>
<dbReference type="eggNOG" id="COG0534">
    <property type="taxonomic scope" value="Bacteria"/>
</dbReference>
<evidence type="ECO:0000313" key="8">
    <source>
        <dbReference type="Proteomes" id="UP000028640"/>
    </source>
</evidence>
<dbReference type="GO" id="GO:0005886">
    <property type="term" value="C:plasma membrane"/>
    <property type="evidence" value="ECO:0007669"/>
    <property type="project" value="TreeGrafter"/>
</dbReference>
<evidence type="ECO:0000256" key="3">
    <source>
        <dbReference type="ARBA" id="ARBA00022692"/>
    </source>
</evidence>
<dbReference type="GO" id="GO:0015297">
    <property type="term" value="F:antiporter activity"/>
    <property type="evidence" value="ECO:0007669"/>
    <property type="project" value="InterPro"/>
</dbReference>
<dbReference type="InterPro" id="IPR044644">
    <property type="entry name" value="DinF-like"/>
</dbReference>
<feature type="transmembrane region" description="Helical" evidence="6">
    <location>
        <begin position="268"/>
        <end position="291"/>
    </location>
</feature>
<feature type="transmembrane region" description="Helical" evidence="6">
    <location>
        <begin position="86"/>
        <end position="108"/>
    </location>
</feature>
<proteinExistence type="inferred from homology"/>
<feature type="transmembrane region" description="Helical" evidence="6">
    <location>
        <begin position="45"/>
        <end position="66"/>
    </location>
</feature>
<evidence type="ECO:0000256" key="2">
    <source>
        <dbReference type="ARBA" id="ARBA00010199"/>
    </source>
</evidence>
<comment type="subcellular location">
    <subcellularLocation>
        <location evidence="1">Membrane</location>
        <topology evidence="1">Multi-pass membrane protein</topology>
    </subcellularLocation>
</comment>
<dbReference type="NCBIfam" id="TIGR00797">
    <property type="entry name" value="matE"/>
    <property type="match status" value="1"/>
</dbReference>
<feature type="transmembrane region" description="Helical" evidence="6">
    <location>
        <begin position="355"/>
        <end position="377"/>
    </location>
</feature>
<comment type="caution">
    <text evidence="7">The sequence shown here is derived from an EMBL/GenBank/DDBJ whole genome shotgun (WGS) entry which is preliminary data.</text>
</comment>
<dbReference type="EMBL" id="JMPJ01000065">
    <property type="protein sequence ID" value="KFC79480.1"/>
    <property type="molecule type" value="Genomic_DNA"/>
</dbReference>
<feature type="transmembrane region" description="Helical" evidence="6">
    <location>
        <begin position="192"/>
        <end position="212"/>
    </location>
</feature>
<feature type="transmembrane region" description="Helical" evidence="6">
    <location>
        <begin position="136"/>
        <end position="157"/>
    </location>
</feature>
<feature type="transmembrane region" description="Helical" evidence="6">
    <location>
        <begin position="312"/>
        <end position="335"/>
    </location>
</feature>
<keyword evidence="3 6" id="KW-0812">Transmembrane</keyword>
<keyword evidence="8" id="KW-1185">Reference proteome</keyword>
<evidence type="ECO:0000256" key="5">
    <source>
        <dbReference type="ARBA" id="ARBA00023136"/>
    </source>
</evidence>
<dbReference type="GO" id="GO:0042910">
    <property type="term" value="F:xenobiotic transmembrane transporter activity"/>
    <property type="evidence" value="ECO:0007669"/>
    <property type="project" value="InterPro"/>
</dbReference>
<evidence type="ECO:0000256" key="6">
    <source>
        <dbReference type="SAM" id="Phobius"/>
    </source>
</evidence>
<dbReference type="PANTHER" id="PTHR42893">
    <property type="entry name" value="PROTEIN DETOXIFICATION 44, CHLOROPLASTIC-RELATED"/>
    <property type="match status" value="1"/>
</dbReference>
<dbReference type="CDD" id="cd13136">
    <property type="entry name" value="MATE_DinF_like"/>
    <property type="match status" value="1"/>
</dbReference>